<evidence type="ECO:0000256" key="1">
    <source>
        <dbReference type="SAM" id="Phobius"/>
    </source>
</evidence>
<feature type="transmembrane region" description="Helical" evidence="1">
    <location>
        <begin position="37"/>
        <end position="55"/>
    </location>
</feature>
<dbReference type="GeneID" id="32895553"/>
<gene>
    <name evidence="2" type="ORF">B1756_15730</name>
</gene>
<keyword evidence="1" id="KW-0472">Membrane</keyword>
<evidence type="ECO:0000313" key="2">
    <source>
        <dbReference type="EMBL" id="ARS91037.1"/>
    </source>
</evidence>
<accession>A0A2Z2HYV5</accession>
<keyword evidence="1" id="KW-0812">Transmembrane</keyword>
<evidence type="ECO:0000313" key="3">
    <source>
        <dbReference type="Proteomes" id="UP000250088"/>
    </source>
</evidence>
<dbReference type="OrthoDB" id="177830at2157"/>
<keyword evidence="3" id="KW-1185">Reference proteome</keyword>
<dbReference type="RefSeq" id="WP_086889405.1">
    <property type="nucleotide sequence ID" value="NZ_CP019893.1"/>
</dbReference>
<dbReference type="EMBL" id="CP019893">
    <property type="protein sequence ID" value="ARS91037.1"/>
    <property type="molecule type" value="Genomic_DNA"/>
</dbReference>
<protein>
    <submittedName>
        <fullName evidence="2">CbaC protein</fullName>
    </submittedName>
</protein>
<dbReference type="Proteomes" id="UP000250088">
    <property type="component" value="Chromosome"/>
</dbReference>
<dbReference type="AlphaFoldDB" id="A0A2Z2HYV5"/>
<proteinExistence type="predicted"/>
<dbReference type="KEGG" id="naj:B1756_15730"/>
<keyword evidence="1" id="KW-1133">Transmembrane helix</keyword>
<sequence>MRTSPARLLIVLAFLFVIVLELRTVLAFFDVYVTVLESVVAGAVATLAILVWAFWPTTNEDDPA</sequence>
<name>A0A2Z2HYV5_9EURY</name>
<reference evidence="3" key="1">
    <citation type="submission" date="2017-02" db="EMBL/GenBank/DDBJ databases">
        <title>Natronthermophilus aegyptiacus gen. nov.,sp. nov., an aerobic, extremely halophilic alkalithermophilic archaeon isolated from the athalassohaline Wadi An Natrun, Egypt.</title>
        <authorList>
            <person name="Zhao B."/>
        </authorList>
    </citation>
    <scope>NUCLEOTIDE SEQUENCE [LARGE SCALE GENOMIC DNA]</scope>
    <source>
        <strain evidence="3">JW/NM-HA 15</strain>
    </source>
</reference>
<organism evidence="2 3">
    <name type="scientific">Natrarchaeobaculum aegyptiacum</name>
    <dbReference type="NCBI Taxonomy" id="745377"/>
    <lineage>
        <taxon>Archaea</taxon>
        <taxon>Methanobacteriati</taxon>
        <taxon>Methanobacteriota</taxon>
        <taxon>Stenosarchaea group</taxon>
        <taxon>Halobacteria</taxon>
        <taxon>Halobacteriales</taxon>
        <taxon>Natrialbaceae</taxon>
        <taxon>Natrarchaeobaculum</taxon>
    </lineage>
</organism>